<evidence type="ECO:0000313" key="8">
    <source>
        <dbReference type="EMBL" id="QCX01883.1"/>
    </source>
</evidence>
<sequence>MIEFHYETDFQLQDESKFADWLARVVVSENAHIAQLDYIFCTDAYLLEKNQQYLNHDTYTDIITFDYSEGRNIAGDVFISVDRLKENSVKYNVRFDEEILRVMAHGALHLLGYKDKSVEEIEVMRKKEEEKIKLFHVEQ</sequence>
<organism evidence="8 9">
    <name type="scientific">Aggregatimonas sangjinii</name>
    <dbReference type="NCBI Taxonomy" id="2583587"/>
    <lineage>
        <taxon>Bacteria</taxon>
        <taxon>Pseudomonadati</taxon>
        <taxon>Bacteroidota</taxon>
        <taxon>Flavobacteriia</taxon>
        <taxon>Flavobacteriales</taxon>
        <taxon>Flavobacteriaceae</taxon>
        <taxon>Aggregatimonas</taxon>
    </lineage>
</organism>
<keyword evidence="7" id="KW-0690">Ribosome biogenesis</keyword>
<dbReference type="HAMAP" id="MF_00009">
    <property type="entry name" value="Endoribonucl_YbeY"/>
    <property type="match status" value="1"/>
</dbReference>
<reference evidence="8 9" key="1">
    <citation type="submission" date="2019-05" db="EMBL/GenBank/DDBJ databases">
        <title>Genome sequencing of F202Z8.</title>
        <authorList>
            <person name="Kwon Y.M."/>
        </authorList>
    </citation>
    <scope>NUCLEOTIDE SEQUENCE [LARGE SCALE GENOMIC DNA]</scope>
    <source>
        <strain evidence="8 9">F202Z8</strain>
    </source>
</reference>
<keyword evidence="7" id="KW-0698">rRNA processing</keyword>
<evidence type="ECO:0000256" key="2">
    <source>
        <dbReference type="ARBA" id="ARBA00022722"/>
    </source>
</evidence>
<dbReference type="PANTHER" id="PTHR46986">
    <property type="entry name" value="ENDORIBONUCLEASE YBEY, CHLOROPLASTIC"/>
    <property type="match status" value="1"/>
</dbReference>
<feature type="binding site" evidence="7">
    <location>
        <position position="109"/>
    </location>
    <ligand>
        <name>Zn(2+)</name>
        <dbReference type="ChEBI" id="CHEBI:29105"/>
        <note>catalytic</note>
    </ligand>
</feature>
<keyword evidence="3 7" id="KW-0479">Metal-binding</keyword>
<dbReference type="RefSeq" id="WP_138854220.1">
    <property type="nucleotide sequence ID" value="NZ_CP040710.1"/>
</dbReference>
<keyword evidence="7" id="KW-0963">Cytoplasm</keyword>
<dbReference type="Proteomes" id="UP000310017">
    <property type="component" value="Chromosome"/>
</dbReference>
<feature type="binding site" evidence="7">
    <location>
        <position position="115"/>
    </location>
    <ligand>
        <name>Zn(2+)</name>
        <dbReference type="ChEBI" id="CHEBI:29105"/>
        <note>catalytic</note>
    </ligand>
</feature>
<dbReference type="GO" id="GO:0008270">
    <property type="term" value="F:zinc ion binding"/>
    <property type="evidence" value="ECO:0007669"/>
    <property type="project" value="UniProtKB-UniRule"/>
</dbReference>
<dbReference type="InterPro" id="IPR023091">
    <property type="entry name" value="MetalPrtase_cat_dom_sf_prd"/>
</dbReference>
<dbReference type="Pfam" id="PF02130">
    <property type="entry name" value="YbeY"/>
    <property type="match status" value="1"/>
</dbReference>
<dbReference type="GO" id="GO:0004521">
    <property type="term" value="F:RNA endonuclease activity"/>
    <property type="evidence" value="ECO:0007669"/>
    <property type="project" value="UniProtKB-UniRule"/>
</dbReference>
<evidence type="ECO:0000256" key="1">
    <source>
        <dbReference type="ARBA" id="ARBA00010875"/>
    </source>
</evidence>
<dbReference type="GO" id="GO:0005737">
    <property type="term" value="C:cytoplasm"/>
    <property type="evidence" value="ECO:0007669"/>
    <property type="project" value="UniProtKB-SubCell"/>
</dbReference>
<dbReference type="OrthoDB" id="9811984at2"/>
<comment type="function">
    <text evidence="7">Single strand-specific metallo-endoribonuclease involved in late-stage 70S ribosome quality control and in maturation of the 3' terminus of the 16S rRNA.</text>
</comment>
<dbReference type="SUPFAM" id="SSF55486">
    <property type="entry name" value="Metalloproteases ('zincins'), catalytic domain"/>
    <property type="match status" value="1"/>
</dbReference>
<keyword evidence="4 7" id="KW-0255">Endonuclease</keyword>
<dbReference type="PROSITE" id="PS01306">
    <property type="entry name" value="UPF0054"/>
    <property type="match status" value="1"/>
</dbReference>
<comment type="cofactor">
    <cofactor evidence="7">
        <name>Zn(2+)</name>
        <dbReference type="ChEBI" id="CHEBI:29105"/>
    </cofactor>
    <text evidence="7">Binds 1 zinc ion.</text>
</comment>
<evidence type="ECO:0000256" key="4">
    <source>
        <dbReference type="ARBA" id="ARBA00022759"/>
    </source>
</evidence>
<dbReference type="GO" id="GO:0006364">
    <property type="term" value="P:rRNA processing"/>
    <property type="evidence" value="ECO:0007669"/>
    <property type="project" value="UniProtKB-UniRule"/>
</dbReference>
<keyword evidence="5 7" id="KW-0378">Hydrolase</keyword>
<proteinExistence type="inferred from homology"/>
<dbReference type="PANTHER" id="PTHR46986:SF1">
    <property type="entry name" value="ENDORIBONUCLEASE YBEY, CHLOROPLASTIC"/>
    <property type="match status" value="1"/>
</dbReference>
<evidence type="ECO:0000256" key="5">
    <source>
        <dbReference type="ARBA" id="ARBA00022801"/>
    </source>
</evidence>
<evidence type="ECO:0000256" key="3">
    <source>
        <dbReference type="ARBA" id="ARBA00022723"/>
    </source>
</evidence>
<evidence type="ECO:0000313" key="9">
    <source>
        <dbReference type="Proteomes" id="UP000310017"/>
    </source>
</evidence>
<dbReference type="EC" id="3.1.-.-" evidence="7"/>
<keyword evidence="6 7" id="KW-0862">Zinc</keyword>
<comment type="subcellular location">
    <subcellularLocation>
        <location evidence="7">Cytoplasm</location>
    </subcellularLocation>
</comment>
<name>A0A5B7SXG4_9FLAO</name>
<dbReference type="InterPro" id="IPR002036">
    <property type="entry name" value="YbeY"/>
</dbReference>
<dbReference type="EMBL" id="CP040710">
    <property type="protein sequence ID" value="QCX01883.1"/>
    <property type="molecule type" value="Genomic_DNA"/>
</dbReference>
<evidence type="ECO:0000256" key="6">
    <source>
        <dbReference type="ARBA" id="ARBA00022833"/>
    </source>
</evidence>
<evidence type="ECO:0000256" key="7">
    <source>
        <dbReference type="HAMAP-Rule" id="MF_00009"/>
    </source>
</evidence>
<keyword evidence="2 7" id="KW-0540">Nuclease</keyword>
<dbReference type="NCBIfam" id="TIGR00043">
    <property type="entry name" value="rRNA maturation RNase YbeY"/>
    <property type="match status" value="1"/>
</dbReference>
<gene>
    <name evidence="7 8" type="primary">ybeY</name>
    <name evidence="8" type="ORF">FGM00_17830</name>
</gene>
<feature type="binding site" evidence="7">
    <location>
        <position position="105"/>
    </location>
    <ligand>
        <name>Zn(2+)</name>
        <dbReference type="ChEBI" id="CHEBI:29105"/>
        <note>catalytic</note>
    </ligand>
</feature>
<dbReference type="Gene3D" id="3.40.390.30">
    <property type="entry name" value="Metalloproteases ('zincins'), catalytic domain"/>
    <property type="match status" value="1"/>
</dbReference>
<dbReference type="InterPro" id="IPR020549">
    <property type="entry name" value="YbeY_CS"/>
</dbReference>
<dbReference type="GO" id="GO:0004222">
    <property type="term" value="F:metalloendopeptidase activity"/>
    <property type="evidence" value="ECO:0007669"/>
    <property type="project" value="InterPro"/>
</dbReference>
<protein>
    <recommendedName>
        <fullName evidence="7">Endoribonuclease YbeY</fullName>
        <ecNumber evidence="7">3.1.-.-</ecNumber>
    </recommendedName>
</protein>
<dbReference type="KEGG" id="asag:FGM00_17830"/>
<dbReference type="AlphaFoldDB" id="A0A5B7SXG4"/>
<accession>A0A5B7SXG4</accession>
<comment type="similarity">
    <text evidence="1 7">Belongs to the endoribonuclease YbeY family.</text>
</comment>
<keyword evidence="9" id="KW-1185">Reference proteome</keyword>